<accession>A0A397BAD6</accession>
<evidence type="ECO:0000256" key="1">
    <source>
        <dbReference type="SAM" id="MobiDB-lite"/>
    </source>
</evidence>
<protein>
    <submittedName>
        <fullName evidence="3">Uncharacterized protein</fullName>
    </submittedName>
</protein>
<evidence type="ECO:0000256" key="2">
    <source>
        <dbReference type="SAM" id="Phobius"/>
    </source>
</evidence>
<evidence type="ECO:0000313" key="4">
    <source>
        <dbReference type="Proteomes" id="UP000266239"/>
    </source>
</evidence>
<feature type="region of interest" description="Disordered" evidence="1">
    <location>
        <begin position="382"/>
        <end position="401"/>
    </location>
</feature>
<dbReference type="EMBL" id="QUTA01005476">
    <property type="protein sequence ID" value="RHY15562.1"/>
    <property type="molecule type" value="Genomic_DNA"/>
</dbReference>
<sequence>MSSIALTTADIHATSVAATTQQCRHDDPIRVGMLAVVPDSTSIAFERAPRRANAAATAGKKLVETLRPFSDNVWPFVTLFVLAMSTQVIVACMVALDYRFRGFVAVETSPVSLVCIALLSARTSFDMSTFNGDATPLHTLFKPIPDQTNLADFVWMVLSKCLVLRLASLSFEAVVGLILVLQSMYHPCTPNRLTTAGHAITVTPRLPSKILFQLPSSPLTSLRAMKSRKLLMFDQNAETVLTVRIGETFLGLYFANGPNILSLYTNEIYCPTRIETDAYTIIQAKLQVKKIRNDANYSTDGYAGDTLEQRLATVKRLEQDFTRKFLGKYIAESLAALRPHANAFLFNSLTPILQQVIGSYTSPFSLFAELKTSSTIRLSSPFGTHPSTKAPNQTGLHPKARPPPIPLIKDNLQLKDYQANPTLHTLTTHFPFHIGFTWDTVCLKVYFPNHSNPFPLEPALYPQLSKEWIIDSGAAASCTPHRRYFIDSAFVDKSFTLAVGDGGQIPLLGYGSIDLGVTTHSGETSANLTAHHEPICLPFALHCPA</sequence>
<dbReference type="Proteomes" id="UP000266239">
    <property type="component" value="Unassembled WGS sequence"/>
</dbReference>
<dbReference type="AlphaFoldDB" id="A0A397BAD6"/>
<proteinExistence type="predicted"/>
<keyword evidence="2" id="KW-0812">Transmembrane</keyword>
<feature type="transmembrane region" description="Helical" evidence="2">
    <location>
        <begin position="73"/>
        <end position="96"/>
    </location>
</feature>
<keyword evidence="2" id="KW-1133">Transmembrane helix</keyword>
<keyword evidence="2" id="KW-0472">Membrane</keyword>
<organism evidence="3 4">
    <name type="scientific">Aphanomyces astaci</name>
    <name type="common">Crayfish plague agent</name>
    <dbReference type="NCBI Taxonomy" id="112090"/>
    <lineage>
        <taxon>Eukaryota</taxon>
        <taxon>Sar</taxon>
        <taxon>Stramenopiles</taxon>
        <taxon>Oomycota</taxon>
        <taxon>Saprolegniomycetes</taxon>
        <taxon>Saprolegniales</taxon>
        <taxon>Verrucalvaceae</taxon>
        <taxon>Aphanomyces</taxon>
    </lineage>
</organism>
<dbReference type="VEuPathDB" id="FungiDB:H257_16571"/>
<name>A0A397BAD6_APHAT</name>
<gene>
    <name evidence="3" type="ORF">DYB25_008777</name>
</gene>
<comment type="caution">
    <text evidence="3">The sequence shown here is derived from an EMBL/GenBank/DDBJ whole genome shotgun (WGS) entry which is preliminary data.</text>
</comment>
<evidence type="ECO:0000313" key="3">
    <source>
        <dbReference type="EMBL" id="RHY15562.1"/>
    </source>
</evidence>
<reference evidence="3 4" key="1">
    <citation type="submission" date="2018-08" db="EMBL/GenBank/DDBJ databases">
        <title>Aphanomyces genome sequencing and annotation.</title>
        <authorList>
            <person name="Minardi D."/>
            <person name="Oidtmann B."/>
            <person name="Van Der Giezen M."/>
            <person name="Studholme D.J."/>
        </authorList>
    </citation>
    <scope>NUCLEOTIDE SEQUENCE [LARGE SCALE GENOMIC DNA]</scope>
    <source>
        <strain evidence="3 4">Yx</strain>
    </source>
</reference>
<feature type="compositionally biased region" description="Polar residues" evidence="1">
    <location>
        <begin position="382"/>
        <end position="395"/>
    </location>
</feature>